<evidence type="ECO:0000259" key="3">
    <source>
        <dbReference type="Pfam" id="PF13472"/>
    </source>
</evidence>
<dbReference type="PANTHER" id="PTHR43695">
    <property type="entry name" value="PUTATIVE (AFU_ORTHOLOGUE AFUA_2G17250)-RELATED"/>
    <property type="match status" value="1"/>
</dbReference>
<feature type="domain" description="SGNH hydrolase-type esterase" evidence="3">
    <location>
        <begin position="10"/>
        <end position="201"/>
    </location>
</feature>
<protein>
    <submittedName>
        <fullName evidence="4">Lysophospholipase</fullName>
    </submittedName>
</protein>
<dbReference type="CDD" id="cd01821">
    <property type="entry name" value="Rhamnogalacturan_acetylesterase_like"/>
    <property type="match status" value="1"/>
</dbReference>
<comment type="similarity">
    <text evidence="1">Belongs to the 'GDSL' lipolytic enzyme family.</text>
</comment>
<dbReference type="Proteomes" id="UP000245624">
    <property type="component" value="Unassembled WGS sequence"/>
</dbReference>
<evidence type="ECO:0000313" key="5">
    <source>
        <dbReference type="Proteomes" id="UP000245624"/>
    </source>
</evidence>
<evidence type="ECO:0000313" key="4">
    <source>
        <dbReference type="EMBL" id="PWU67892.1"/>
    </source>
</evidence>
<dbReference type="PANTHER" id="PTHR43695:SF1">
    <property type="entry name" value="RHAMNOGALACTURONAN ACETYLESTERASE"/>
    <property type="match status" value="1"/>
</dbReference>
<gene>
    <name evidence="4" type="ORF">DLJ74_12330</name>
</gene>
<accession>A0A317KWN4</accession>
<keyword evidence="2" id="KW-0378">Hydrolase</keyword>
<organism evidence="4 5">
    <name type="scientific">Gracilibacillus dipsosauri</name>
    <dbReference type="NCBI Taxonomy" id="178340"/>
    <lineage>
        <taxon>Bacteria</taxon>
        <taxon>Bacillati</taxon>
        <taxon>Bacillota</taxon>
        <taxon>Bacilli</taxon>
        <taxon>Bacillales</taxon>
        <taxon>Bacillaceae</taxon>
        <taxon>Gracilibacillus</taxon>
    </lineage>
</organism>
<dbReference type="RefSeq" id="WP_109984698.1">
    <property type="nucleotide sequence ID" value="NZ_QGTD01000011.1"/>
</dbReference>
<dbReference type="InterPro" id="IPR037459">
    <property type="entry name" value="RhgT-like"/>
</dbReference>
<proteinExistence type="inferred from homology"/>
<evidence type="ECO:0000256" key="2">
    <source>
        <dbReference type="ARBA" id="ARBA00022801"/>
    </source>
</evidence>
<dbReference type="OrthoDB" id="9807041at2"/>
<reference evidence="4 5" key="1">
    <citation type="submission" date="2018-05" db="EMBL/GenBank/DDBJ databases">
        <title>Genomic analysis of Gracilibacillus dipsosauri DD1 reveals novel features of a salt-tolerant amylase.</title>
        <authorList>
            <person name="Deutch C.E."/>
            <person name="Yang S."/>
        </authorList>
    </citation>
    <scope>NUCLEOTIDE SEQUENCE [LARGE SCALE GENOMIC DNA]</scope>
    <source>
        <strain evidence="4 5">DD1</strain>
    </source>
</reference>
<dbReference type="Pfam" id="PF13472">
    <property type="entry name" value="Lipase_GDSL_2"/>
    <property type="match status" value="1"/>
</dbReference>
<dbReference type="AlphaFoldDB" id="A0A317KWN4"/>
<dbReference type="InterPro" id="IPR013830">
    <property type="entry name" value="SGNH_hydro"/>
</dbReference>
<comment type="caution">
    <text evidence="4">The sequence shown here is derived from an EMBL/GenBank/DDBJ whole genome shotgun (WGS) entry which is preliminary data.</text>
</comment>
<dbReference type="GO" id="GO:0016787">
    <property type="term" value="F:hydrolase activity"/>
    <property type="evidence" value="ECO:0007669"/>
    <property type="project" value="UniProtKB-KW"/>
</dbReference>
<dbReference type="EMBL" id="QGTD01000011">
    <property type="protein sequence ID" value="PWU67892.1"/>
    <property type="molecule type" value="Genomic_DNA"/>
</dbReference>
<evidence type="ECO:0000256" key="1">
    <source>
        <dbReference type="ARBA" id="ARBA00008668"/>
    </source>
</evidence>
<name>A0A317KWN4_9BACI</name>
<sequence length="231" mass="26792">MKKIQLFIAGDSTMADYEDSHYPQMGWGQVLPYFFTDEIKVQNHAASGRSTKSFLSENRWTEMERQFQSGDYVLIQFGHNDQKLDKERATDPFTTYQENLRIMIASARDHGVTPILLTSIARRHFDEKGFLKDTHGHYPDAVRQLALLEKVVCIDMLQKTSEAIERLGLNESKKWFMWLETNQFSSYPDGAKDDTHLREEGAMAHAGIFIQELIERSHPLSRYVKKIEVTE</sequence>
<dbReference type="InterPro" id="IPR036514">
    <property type="entry name" value="SGNH_hydro_sf"/>
</dbReference>
<keyword evidence="5" id="KW-1185">Reference proteome</keyword>
<dbReference type="Gene3D" id="3.40.50.1110">
    <property type="entry name" value="SGNH hydrolase"/>
    <property type="match status" value="1"/>
</dbReference>
<dbReference type="SUPFAM" id="SSF52266">
    <property type="entry name" value="SGNH hydrolase"/>
    <property type="match status" value="1"/>
</dbReference>